<keyword evidence="1" id="KW-0732">Signal</keyword>
<name>A0ABS8BJ21_9NEIS</name>
<feature type="signal peptide" evidence="1">
    <location>
        <begin position="1"/>
        <end position="18"/>
    </location>
</feature>
<evidence type="ECO:0000256" key="1">
    <source>
        <dbReference type="SAM" id="SignalP"/>
    </source>
</evidence>
<proteinExistence type="predicted"/>
<comment type="caution">
    <text evidence="2">The sequence shown here is derived from an EMBL/GenBank/DDBJ whole genome shotgun (WGS) entry which is preliminary data.</text>
</comment>
<feature type="chain" id="PRO_5045561066" description="Sel1 repeat family protein" evidence="1">
    <location>
        <begin position="19"/>
        <end position="232"/>
    </location>
</feature>
<reference evidence="2 3" key="1">
    <citation type="submission" date="2021-10" db="EMBL/GenBank/DDBJ databases">
        <authorList>
            <person name="Chen M."/>
        </authorList>
    </citation>
    <scope>NUCLEOTIDE SEQUENCE [LARGE SCALE GENOMIC DNA]</scope>
    <source>
        <strain evidence="2 3">H3-26</strain>
    </source>
</reference>
<protein>
    <recommendedName>
        <fullName evidence="4">Sel1 repeat family protein</fullName>
    </recommendedName>
</protein>
<sequence>MRFVFLFAVIALTLTGCASNSGRFGINSFNAGNAVTDPDEKLQFYTKAFEEAKTAEVKGMAANNIGAVYISKMKLEKRRSSEQYKLKWEGIKWYALAARYGNKMAIQNLEGAGEKIPEPDLANYKENSQDSQVSNDVITLLLQVAGGLAQGYANANTNSYDSSSGAFNPELSTGKLNISRKDDNFYEVTNTSNTIKTKFCFEYVYYEDVTYVKNLSKLFFKNGKSCDVDAIY</sequence>
<dbReference type="Proteomes" id="UP001198034">
    <property type="component" value="Unassembled WGS sequence"/>
</dbReference>
<dbReference type="PROSITE" id="PS51257">
    <property type="entry name" value="PROKAR_LIPOPROTEIN"/>
    <property type="match status" value="1"/>
</dbReference>
<dbReference type="EMBL" id="JAJAWG010000002">
    <property type="protein sequence ID" value="MCB5195720.1"/>
    <property type="molecule type" value="Genomic_DNA"/>
</dbReference>
<keyword evidence="3" id="KW-1185">Reference proteome</keyword>
<accession>A0ABS8BJ21</accession>
<gene>
    <name evidence="2" type="ORF">LG219_05385</name>
</gene>
<evidence type="ECO:0000313" key="2">
    <source>
        <dbReference type="EMBL" id="MCB5195720.1"/>
    </source>
</evidence>
<organism evidence="2 3">
    <name type="scientific">Deefgea salmonis</name>
    <dbReference type="NCBI Taxonomy" id="2875502"/>
    <lineage>
        <taxon>Bacteria</taxon>
        <taxon>Pseudomonadati</taxon>
        <taxon>Pseudomonadota</taxon>
        <taxon>Betaproteobacteria</taxon>
        <taxon>Neisseriales</taxon>
        <taxon>Chitinibacteraceae</taxon>
        <taxon>Deefgea</taxon>
    </lineage>
</organism>
<dbReference type="RefSeq" id="WP_226763510.1">
    <property type="nucleotide sequence ID" value="NZ_JAJAWG010000002.1"/>
</dbReference>
<evidence type="ECO:0008006" key="4">
    <source>
        <dbReference type="Google" id="ProtNLM"/>
    </source>
</evidence>
<evidence type="ECO:0000313" key="3">
    <source>
        <dbReference type="Proteomes" id="UP001198034"/>
    </source>
</evidence>